<dbReference type="RefSeq" id="WP_013257507.1">
    <property type="nucleotide sequence ID" value="NC_014365.1"/>
</dbReference>
<keyword evidence="2" id="KW-1185">Reference proteome</keyword>
<dbReference type="AlphaFoldDB" id="E1QER6"/>
<name>E1QER6_DESB2</name>
<protein>
    <submittedName>
        <fullName evidence="1">Uncharacterized protein</fullName>
    </submittedName>
</protein>
<proteinExistence type="predicted"/>
<dbReference type="eggNOG" id="ENOG5032UW9">
    <property type="taxonomic scope" value="Bacteria"/>
</dbReference>
<reference evidence="1 2" key="1">
    <citation type="journal article" date="2010" name="Stand. Genomic Sci.">
        <title>Complete genome sequence of Desulfarculus baarsii type strain (2st14).</title>
        <authorList>
            <person name="Sun H."/>
            <person name="Spring S."/>
            <person name="Lapidus A."/>
            <person name="Davenport K."/>
            <person name="Del Rio T.G."/>
            <person name="Tice H."/>
            <person name="Nolan M."/>
            <person name="Copeland A."/>
            <person name="Cheng J.F."/>
            <person name="Lucas S."/>
            <person name="Tapia R."/>
            <person name="Goodwin L."/>
            <person name="Pitluck S."/>
            <person name="Ivanova N."/>
            <person name="Pagani I."/>
            <person name="Mavromatis K."/>
            <person name="Ovchinnikova G."/>
            <person name="Pati A."/>
            <person name="Chen A."/>
            <person name="Palaniappan K."/>
            <person name="Hauser L."/>
            <person name="Chang Y.J."/>
            <person name="Jeffries C.D."/>
            <person name="Detter J.C."/>
            <person name="Han C."/>
            <person name="Rohde M."/>
            <person name="Brambilla E."/>
            <person name="Goker M."/>
            <person name="Woyke T."/>
            <person name="Bristow J."/>
            <person name="Eisen J.A."/>
            <person name="Markowitz V."/>
            <person name="Hugenholtz P."/>
            <person name="Kyrpides N.C."/>
            <person name="Klenk H.P."/>
            <person name="Land M."/>
        </authorList>
    </citation>
    <scope>NUCLEOTIDE SEQUENCE [LARGE SCALE GENOMIC DNA]</scope>
    <source>
        <strain evidence="2">ATCC 33931 / DSM 2075 / LMG 7858 / VKM B-1802 / 2st14</strain>
    </source>
</reference>
<evidence type="ECO:0000313" key="2">
    <source>
        <dbReference type="Proteomes" id="UP000009047"/>
    </source>
</evidence>
<evidence type="ECO:0000313" key="1">
    <source>
        <dbReference type="EMBL" id="ADK84052.1"/>
    </source>
</evidence>
<sequence length="173" mass="19178">MIRPLPDNGVTGGPPWADPAQWRDLNRRLERACAVGHDQARQAALALAGLLGQADALLDELCAAACPWCPTPCCLEAKVWLDRRDLLFIHLGGQSPPPAQLRQGRHDHCRYLGPRGCRLPRLQRPWVCTWYLCPTLSARLAGRPGQQARWQGLVAAIKEQRRLIGALMADTIL</sequence>
<accession>E1QER6</accession>
<dbReference type="EMBL" id="CP002085">
    <property type="protein sequence ID" value="ADK84052.1"/>
    <property type="molecule type" value="Genomic_DNA"/>
</dbReference>
<gene>
    <name evidence="1" type="ordered locus">Deba_0680</name>
</gene>
<dbReference type="Proteomes" id="UP000009047">
    <property type="component" value="Chromosome"/>
</dbReference>
<dbReference type="OrthoDB" id="9800594at2"/>
<dbReference type="HOGENOM" id="CLU_1545131_0_0_7"/>
<dbReference type="KEGG" id="dbr:Deba_0680"/>
<organism evidence="1 2">
    <name type="scientific">Desulfarculus baarsii (strain ATCC 33931 / DSM 2075 / LMG 7858 / VKM B-1802 / 2st14)</name>
    <dbReference type="NCBI Taxonomy" id="644282"/>
    <lineage>
        <taxon>Bacteria</taxon>
        <taxon>Pseudomonadati</taxon>
        <taxon>Thermodesulfobacteriota</taxon>
        <taxon>Desulfarculia</taxon>
        <taxon>Desulfarculales</taxon>
        <taxon>Desulfarculaceae</taxon>
        <taxon>Desulfarculus</taxon>
    </lineage>
</organism>
<dbReference type="STRING" id="644282.Deba_0680"/>